<comment type="caution">
    <text evidence="1">The sequence shown here is derived from an EMBL/GenBank/DDBJ whole genome shotgun (WGS) entry which is preliminary data.</text>
</comment>
<accession>A0A9Q5DAI0</accession>
<evidence type="ECO:0000313" key="1">
    <source>
        <dbReference type="EMBL" id="NSL87632.1"/>
    </source>
</evidence>
<dbReference type="AlphaFoldDB" id="A0A9Q5DAI0"/>
<organism evidence="1 2">
    <name type="scientific">Chitinophaga solisilvae</name>
    <dbReference type="NCBI Taxonomy" id="1233460"/>
    <lineage>
        <taxon>Bacteria</taxon>
        <taxon>Pseudomonadati</taxon>
        <taxon>Bacteroidota</taxon>
        <taxon>Chitinophagia</taxon>
        <taxon>Chitinophagales</taxon>
        <taxon>Chitinophagaceae</taxon>
        <taxon>Chitinophaga</taxon>
    </lineage>
</organism>
<reference evidence="1" key="1">
    <citation type="submission" date="2020-05" db="EMBL/GenBank/DDBJ databases">
        <title>Chitinophaga laudate sp. nov., isolated from a tropical peat swamp.</title>
        <authorList>
            <person name="Goh C.B.S."/>
            <person name="Lee M.S."/>
            <person name="Parimannan S."/>
            <person name="Pasbakhsh P."/>
            <person name="Yule C.M."/>
            <person name="Rajandas H."/>
            <person name="Loke S."/>
            <person name="Croft L."/>
            <person name="Tan J.B.L."/>
        </authorList>
    </citation>
    <scope>NUCLEOTIDE SEQUENCE</scope>
    <source>
        <strain evidence="1">Mgbs1</strain>
    </source>
</reference>
<keyword evidence="2" id="KW-1185">Reference proteome</keyword>
<gene>
    <name evidence="1" type="ORF">ECE50_012365</name>
</gene>
<proteinExistence type="predicted"/>
<name>A0A9Q5DAI0_9BACT</name>
<sequence>MKTSETNQINWSAVIAYLESGGQGVTLTPEEQEIAAVFAACRDNPFLSDSLCIPTEDDLRRLKSRTGQ</sequence>
<dbReference type="EMBL" id="RIAR02000001">
    <property type="protein sequence ID" value="NSL87632.1"/>
    <property type="molecule type" value="Genomic_DNA"/>
</dbReference>
<dbReference type="Proteomes" id="UP000281028">
    <property type="component" value="Unassembled WGS sequence"/>
</dbReference>
<protein>
    <submittedName>
        <fullName evidence="1">Uncharacterized protein</fullName>
    </submittedName>
</protein>
<evidence type="ECO:0000313" key="2">
    <source>
        <dbReference type="Proteomes" id="UP000281028"/>
    </source>
</evidence>